<dbReference type="AlphaFoldDB" id="A0A804LH97"/>
<name>A0A804LH97_MAIZE</name>
<dbReference type="NCBIfam" id="TIGR00756">
    <property type="entry name" value="PPR"/>
    <property type="match status" value="2"/>
</dbReference>
<feature type="chain" id="PRO_5032339062" description="Pentatricopeptide repeat-containing protein" evidence="5">
    <location>
        <begin position="18"/>
        <end position="180"/>
    </location>
</feature>
<dbReference type="Pfam" id="PF13041">
    <property type="entry name" value="PPR_2"/>
    <property type="match status" value="1"/>
</dbReference>
<comment type="similarity">
    <text evidence="1">Belongs to the PPR family. P subfamily.</text>
</comment>
<dbReference type="EnsemblPlants" id="Zm00001eb011030_T001">
    <property type="protein sequence ID" value="Zm00001eb011030_P001"/>
    <property type="gene ID" value="Zm00001eb011030"/>
</dbReference>
<reference evidence="7" key="1">
    <citation type="submission" date="2015-12" db="EMBL/GenBank/DDBJ databases">
        <title>Update maize B73 reference genome by single molecule sequencing technologies.</title>
        <authorList>
            <consortium name="Maize Genome Sequencing Project"/>
            <person name="Ware D."/>
        </authorList>
    </citation>
    <scope>NUCLEOTIDE SEQUENCE [LARGE SCALE GENOMIC DNA]</scope>
    <source>
        <strain evidence="7">cv. B73</strain>
    </source>
</reference>
<accession>A0A804LH97</accession>
<dbReference type="InterPro" id="IPR002885">
    <property type="entry name" value="PPR_rpt"/>
</dbReference>
<organism evidence="6 7">
    <name type="scientific">Zea mays</name>
    <name type="common">Maize</name>
    <dbReference type="NCBI Taxonomy" id="4577"/>
    <lineage>
        <taxon>Eukaryota</taxon>
        <taxon>Viridiplantae</taxon>
        <taxon>Streptophyta</taxon>
        <taxon>Embryophyta</taxon>
        <taxon>Tracheophyta</taxon>
        <taxon>Spermatophyta</taxon>
        <taxon>Magnoliopsida</taxon>
        <taxon>Liliopsida</taxon>
        <taxon>Poales</taxon>
        <taxon>Poaceae</taxon>
        <taxon>PACMAD clade</taxon>
        <taxon>Panicoideae</taxon>
        <taxon>Andropogonodae</taxon>
        <taxon>Andropogoneae</taxon>
        <taxon>Tripsacinae</taxon>
        <taxon>Zea</taxon>
    </lineage>
</organism>
<feature type="repeat" description="PPR" evidence="4">
    <location>
        <begin position="113"/>
        <end position="147"/>
    </location>
</feature>
<reference evidence="6" key="2">
    <citation type="submission" date="2019-07" db="EMBL/GenBank/DDBJ databases">
        <authorList>
            <person name="Seetharam A."/>
            <person name="Woodhouse M."/>
            <person name="Cannon E."/>
        </authorList>
    </citation>
    <scope>NUCLEOTIDE SEQUENCE [LARGE SCALE GENOMIC DNA]</scope>
    <source>
        <strain evidence="6">cv. B73</strain>
    </source>
</reference>
<reference evidence="6" key="3">
    <citation type="submission" date="2021-05" db="UniProtKB">
        <authorList>
            <consortium name="EnsemblPlants"/>
        </authorList>
    </citation>
    <scope>IDENTIFICATION</scope>
    <source>
        <strain evidence="6">cv. B73</strain>
    </source>
</reference>
<evidence type="ECO:0000313" key="7">
    <source>
        <dbReference type="Proteomes" id="UP000007305"/>
    </source>
</evidence>
<dbReference type="Proteomes" id="UP000007305">
    <property type="component" value="Chromosome 1"/>
</dbReference>
<evidence type="ECO:0000313" key="6">
    <source>
        <dbReference type="EnsemblPlants" id="Zm00001eb011030_P001"/>
    </source>
</evidence>
<dbReference type="PROSITE" id="PS51375">
    <property type="entry name" value="PPR"/>
    <property type="match status" value="2"/>
</dbReference>
<evidence type="ECO:0000256" key="3">
    <source>
        <dbReference type="ARBA" id="ARBA00022946"/>
    </source>
</evidence>
<feature type="signal peptide" evidence="5">
    <location>
        <begin position="1"/>
        <end position="17"/>
    </location>
</feature>
<proteinExistence type="inferred from homology"/>
<evidence type="ECO:0000256" key="5">
    <source>
        <dbReference type="SAM" id="SignalP"/>
    </source>
</evidence>
<dbReference type="InterPro" id="IPR011990">
    <property type="entry name" value="TPR-like_helical_dom_sf"/>
</dbReference>
<evidence type="ECO:0000256" key="1">
    <source>
        <dbReference type="ARBA" id="ARBA00007626"/>
    </source>
</evidence>
<protein>
    <recommendedName>
        <fullName evidence="8">Pentatricopeptide repeat-containing protein</fullName>
    </recommendedName>
</protein>
<dbReference type="Gramene" id="Zm00001eb011030_T001">
    <property type="protein sequence ID" value="Zm00001eb011030_P001"/>
    <property type="gene ID" value="Zm00001eb011030"/>
</dbReference>
<evidence type="ECO:0000256" key="4">
    <source>
        <dbReference type="PROSITE-ProRule" id="PRU00708"/>
    </source>
</evidence>
<feature type="repeat" description="PPR" evidence="4">
    <location>
        <begin position="78"/>
        <end position="112"/>
    </location>
</feature>
<keyword evidence="3" id="KW-0809">Transit peptide</keyword>
<dbReference type="InParanoid" id="A0A804LH97"/>
<keyword evidence="2" id="KW-0677">Repeat</keyword>
<keyword evidence="5" id="KW-0732">Signal</keyword>
<evidence type="ECO:0000256" key="2">
    <source>
        <dbReference type="ARBA" id="ARBA00022737"/>
    </source>
</evidence>
<dbReference type="Gene3D" id="1.25.40.10">
    <property type="entry name" value="Tetratricopeptide repeat domain"/>
    <property type="match status" value="1"/>
</dbReference>
<dbReference type="PANTHER" id="PTHR47447">
    <property type="entry name" value="OS03G0856100 PROTEIN"/>
    <property type="match status" value="1"/>
</dbReference>
<sequence length="180" mass="20809">MPYNLQLFFCICLLLRGERVSLSVERRYLSVLMHMFQSMRIMLTTYSRSQGVPFLFQGPCEQTVNVLQLMEEEGFEPSLVMLNSLINAFGTAGRHLEALAVFQHIKDSGMSPDVVTYTTLMKTFMRAKKFEKVSEVYREMERAGCAPDRKAREMLHDATVVLEQRGCKYFISYELCFKGE</sequence>
<keyword evidence="7" id="KW-1185">Reference proteome</keyword>
<dbReference type="PANTHER" id="PTHR47447:SF28">
    <property type="entry name" value="PENTACOTRIPEPTIDE-REPEAT REGION OF PRORP DOMAIN-CONTAINING PROTEIN"/>
    <property type="match status" value="1"/>
</dbReference>
<evidence type="ECO:0008006" key="8">
    <source>
        <dbReference type="Google" id="ProtNLM"/>
    </source>
</evidence>